<reference evidence="1 2" key="1">
    <citation type="submission" date="2013-01" db="EMBL/GenBank/DDBJ databases">
        <title>The Genome Sequence of Bacillus cereus TIAC219.</title>
        <authorList>
            <consortium name="The Broad Institute Genome Sequencing Platform"/>
            <consortium name="The Broad Institute Genome Sequencing Center for Infectious Disease"/>
            <person name="Feldgarden M."/>
            <person name="Van der Auwera G.A."/>
            <person name="Mahillon J."/>
            <person name="Duprez V."/>
            <person name="Timmery S."/>
            <person name="Mattelet C."/>
            <person name="Dierick K."/>
            <person name="Sun M."/>
            <person name="Yu Z."/>
            <person name="Zhu L."/>
            <person name="Hu X."/>
            <person name="Shank E.B."/>
            <person name="Swiecicka I."/>
            <person name="Hansen B.M."/>
            <person name="Andrup L."/>
            <person name="Walker B."/>
            <person name="Young S.K."/>
            <person name="Zeng Q."/>
            <person name="Gargeya S."/>
            <person name="Fitzgerald M."/>
            <person name="Haas B."/>
            <person name="Abouelleil A."/>
            <person name="Alvarado L."/>
            <person name="Arachchi H.M."/>
            <person name="Berlin A.M."/>
            <person name="Chapman S.B."/>
            <person name="Dewar J."/>
            <person name="Goldberg J."/>
            <person name="Griggs A."/>
            <person name="Gujja S."/>
            <person name="Hansen M."/>
            <person name="Howarth C."/>
            <person name="Imamovic A."/>
            <person name="Larimer J."/>
            <person name="McCowan C."/>
            <person name="Murphy C."/>
            <person name="Neiman D."/>
            <person name="Pearson M."/>
            <person name="Priest M."/>
            <person name="Roberts A."/>
            <person name="Saif S."/>
            <person name="Shea T."/>
            <person name="Sisk P."/>
            <person name="Sykes S."/>
            <person name="Wortman J."/>
            <person name="Nusbaum C."/>
            <person name="Birren B."/>
        </authorList>
    </citation>
    <scope>NUCLEOTIDE SEQUENCE [LARGE SCALE GENOMIC DNA]</scope>
    <source>
        <strain evidence="1 2">TIAC219</strain>
    </source>
</reference>
<protein>
    <recommendedName>
        <fullName evidence="3">Response regulator aspartate phosphatase</fullName>
    </recommendedName>
</protein>
<accession>A0ABC9SV36</accession>
<dbReference type="RefSeq" id="WP_000637343.1">
    <property type="nucleotide sequence ID" value="NZ_KB976041.1"/>
</dbReference>
<dbReference type="SUPFAM" id="SSF48452">
    <property type="entry name" value="TPR-like"/>
    <property type="match status" value="1"/>
</dbReference>
<dbReference type="Proteomes" id="UP000014060">
    <property type="component" value="Unassembled WGS sequence"/>
</dbReference>
<name>A0ABC9SV36_BACCE</name>
<organism evidence="1 2">
    <name type="scientific">Bacillus cereus TIAC219</name>
    <dbReference type="NCBI Taxonomy" id="718222"/>
    <lineage>
        <taxon>Bacteria</taxon>
        <taxon>Bacillati</taxon>
        <taxon>Bacillota</taxon>
        <taxon>Bacilli</taxon>
        <taxon>Bacillales</taxon>
        <taxon>Bacillaceae</taxon>
        <taxon>Bacillus</taxon>
        <taxon>Bacillus cereus group</taxon>
    </lineage>
</organism>
<evidence type="ECO:0000313" key="2">
    <source>
        <dbReference type="Proteomes" id="UP000014060"/>
    </source>
</evidence>
<dbReference type="EMBL" id="AHCJ01000050">
    <property type="protein sequence ID" value="EOQ59834.1"/>
    <property type="molecule type" value="Genomic_DNA"/>
</dbReference>
<dbReference type="InterPro" id="IPR011990">
    <property type="entry name" value="TPR-like_helical_dom_sf"/>
</dbReference>
<dbReference type="Gene3D" id="1.25.40.10">
    <property type="entry name" value="Tetratricopeptide repeat domain"/>
    <property type="match status" value="1"/>
</dbReference>
<evidence type="ECO:0000313" key="1">
    <source>
        <dbReference type="EMBL" id="EOQ59834.1"/>
    </source>
</evidence>
<proteinExistence type="predicted"/>
<gene>
    <name evidence="1" type="ORF">IAY_04053</name>
</gene>
<evidence type="ECO:0008006" key="3">
    <source>
        <dbReference type="Google" id="ProtNLM"/>
    </source>
</evidence>
<dbReference type="AlphaFoldDB" id="A0ABC9SV36"/>
<dbReference type="Pfam" id="PF18801">
    <property type="entry name" value="RapH_N"/>
    <property type="match status" value="1"/>
</dbReference>
<comment type="caution">
    <text evidence="1">The sequence shown here is derived from an EMBL/GenBank/DDBJ whole genome shotgun (WGS) entry which is preliminary data.</text>
</comment>
<sequence length="365" mass="42724">MIVSVKGNEQVTKMLNDWYIEIRARHVGKAHNLKLEIDQKIHNIEEDQNLLLYYALLDFRHQYMLDSLSIGKDSFDKVDSLGVPADQLLQYYYHFFKAIHSNITGDFTCAKEHYNQAELLLKHIPDEIEHAEFHFKLSTFHYHIYKPLAAIKEATKAKDIFKKHAGYETNIGLCDNLIGLACTHLKQFEEAEEHFITAINTFKKSGEEKNITFVRHNLGLMYSGQNLSELVAIRYLSEVTQELPKDYKAIFIKAREHMKIGESKETSNLIVKGLEICKELKNEEYEHHFLILEKLNQKVAAEELEKTIKTGISYFNREDLHEYVQEYAKKLAVLFHQENNRSKASDYFYLSHQAEEQNFEKEALK</sequence>